<evidence type="ECO:0000313" key="2">
    <source>
        <dbReference type="EMBL" id="TMQ51042.1"/>
    </source>
</evidence>
<dbReference type="AlphaFoldDB" id="A0A538SI35"/>
<dbReference type="EMBL" id="VBOT01000083">
    <property type="protein sequence ID" value="TMQ51042.1"/>
    <property type="molecule type" value="Genomic_DNA"/>
</dbReference>
<evidence type="ECO:0000313" key="3">
    <source>
        <dbReference type="Proteomes" id="UP000320184"/>
    </source>
</evidence>
<evidence type="ECO:0008006" key="4">
    <source>
        <dbReference type="Google" id="ProtNLM"/>
    </source>
</evidence>
<proteinExistence type="predicted"/>
<dbReference type="Proteomes" id="UP000320184">
    <property type="component" value="Unassembled WGS sequence"/>
</dbReference>
<feature type="region of interest" description="Disordered" evidence="1">
    <location>
        <begin position="1"/>
        <end position="21"/>
    </location>
</feature>
<accession>A0A538SI35</accession>
<reference evidence="2 3" key="1">
    <citation type="journal article" date="2019" name="Nat. Microbiol.">
        <title>Mediterranean grassland soil C-N compound turnover is dependent on rainfall and depth, and is mediated by genomically divergent microorganisms.</title>
        <authorList>
            <person name="Diamond S."/>
            <person name="Andeer P.F."/>
            <person name="Li Z."/>
            <person name="Crits-Christoph A."/>
            <person name="Burstein D."/>
            <person name="Anantharaman K."/>
            <person name="Lane K.R."/>
            <person name="Thomas B.C."/>
            <person name="Pan C."/>
            <person name="Northen T.R."/>
            <person name="Banfield J.F."/>
        </authorList>
    </citation>
    <scope>NUCLEOTIDE SEQUENCE [LARGE SCALE GENOMIC DNA]</scope>
    <source>
        <strain evidence="2">WS_3</strain>
    </source>
</reference>
<comment type="caution">
    <text evidence="2">The sequence shown here is derived from an EMBL/GenBank/DDBJ whole genome shotgun (WGS) entry which is preliminary data.</text>
</comment>
<protein>
    <recommendedName>
        <fullName evidence="4">Cyanophycin synthase-like N-terminal domain-containing protein</fullName>
    </recommendedName>
</protein>
<name>A0A538SI35_UNCEI</name>
<sequence length="258" mass="28597">MHPSNRRPAQATASSVGRPPRERHLLRMIQLQSLAFGPFPEVEPLNRRFTPGHAKLRVTVDTEIHPSLPDQRVLERLVETFPGLGRHECRAPESAPHRPGTGTPILLVEDDSQANQAHLLEHLTLEILGAFDHARRLSGVTCAYVTPPERNDVFVECTEPETGGFAAMLAVDAMNTALADLPLAPVFPDIVRCTRILRQYVSGAWPVARLAGLAGLTVERTERALDYLTRARLVELEDYAMNFSGERHYRFVGACEAA</sequence>
<organism evidence="2 3">
    <name type="scientific">Eiseniibacteriota bacterium</name>
    <dbReference type="NCBI Taxonomy" id="2212470"/>
    <lineage>
        <taxon>Bacteria</taxon>
        <taxon>Candidatus Eiseniibacteriota</taxon>
    </lineage>
</organism>
<evidence type="ECO:0000256" key="1">
    <source>
        <dbReference type="SAM" id="MobiDB-lite"/>
    </source>
</evidence>
<gene>
    <name evidence="2" type="ORF">E6K73_06825</name>
</gene>